<dbReference type="GO" id="GO:0004156">
    <property type="term" value="F:dihydropteroate synthase activity"/>
    <property type="evidence" value="ECO:0007669"/>
    <property type="project" value="UniProtKB-EC"/>
</dbReference>
<dbReference type="GO" id="GO:0046654">
    <property type="term" value="P:tetrahydrofolate biosynthetic process"/>
    <property type="evidence" value="ECO:0007669"/>
    <property type="project" value="TreeGrafter"/>
</dbReference>
<comment type="pathway">
    <text evidence="3">Cofactor biosynthesis; tetrahydrofolate biosynthesis; 7,8-dihydrofolate from 2-amino-4-hydroxy-6-hydroxymethyl-7,8-dihydropteridine diphosphate and 4-aminobenzoate: step 1/2.</text>
</comment>
<dbReference type="Pfam" id="PF00809">
    <property type="entry name" value="Pterin_bind"/>
    <property type="match status" value="1"/>
</dbReference>
<comment type="caution">
    <text evidence="10">The sequence shown here is derived from an EMBL/GenBank/DDBJ whole genome shotgun (WGS) entry which is preliminary data.</text>
</comment>
<dbReference type="GO" id="GO:0005829">
    <property type="term" value="C:cytosol"/>
    <property type="evidence" value="ECO:0007669"/>
    <property type="project" value="TreeGrafter"/>
</dbReference>
<dbReference type="InterPro" id="IPR045031">
    <property type="entry name" value="DHP_synth-like"/>
</dbReference>
<dbReference type="OrthoDB" id="9811744at2"/>
<dbReference type="PROSITE" id="PS00793">
    <property type="entry name" value="DHPS_2"/>
    <property type="match status" value="1"/>
</dbReference>
<comment type="catalytic activity">
    <reaction evidence="1">
        <text>(7,8-dihydropterin-6-yl)methyl diphosphate + 4-aminobenzoate = 7,8-dihydropteroate + diphosphate</text>
        <dbReference type="Rhea" id="RHEA:19949"/>
        <dbReference type="ChEBI" id="CHEBI:17836"/>
        <dbReference type="ChEBI" id="CHEBI:17839"/>
        <dbReference type="ChEBI" id="CHEBI:33019"/>
        <dbReference type="ChEBI" id="CHEBI:72950"/>
        <dbReference type="EC" id="2.5.1.15"/>
    </reaction>
</comment>
<dbReference type="AlphaFoldDB" id="A0A2S7SX42"/>
<dbReference type="PANTHER" id="PTHR20941:SF1">
    <property type="entry name" value="FOLIC ACID SYNTHESIS PROTEIN FOL1"/>
    <property type="match status" value="1"/>
</dbReference>
<evidence type="ECO:0000256" key="7">
    <source>
        <dbReference type="ARBA" id="ARBA00022842"/>
    </source>
</evidence>
<organism evidence="10 11">
    <name type="scientific">Flavipsychrobacter stenotrophus</name>
    <dbReference type="NCBI Taxonomy" id="2077091"/>
    <lineage>
        <taxon>Bacteria</taxon>
        <taxon>Pseudomonadati</taxon>
        <taxon>Bacteroidota</taxon>
        <taxon>Chitinophagia</taxon>
        <taxon>Chitinophagales</taxon>
        <taxon>Chitinophagaceae</taxon>
        <taxon>Flavipsychrobacter</taxon>
    </lineage>
</organism>
<evidence type="ECO:0000256" key="3">
    <source>
        <dbReference type="ARBA" id="ARBA00004763"/>
    </source>
</evidence>
<accession>A0A2S7SX42</accession>
<evidence type="ECO:0000256" key="6">
    <source>
        <dbReference type="ARBA" id="ARBA00022723"/>
    </source>
</evidence>
<name>A0A2S7SX42_9BACT</name>
<evidence type="ECO:0000256" key="4">
    <source>
        <dbReference type="ARBA" id="ARBA00012458"/>
    </source>
</evidence>
<dbReference type="PROSITE" id="PS50972">
    <property type="entry name" value="PTERIN_BINDING"/>
    <property type="match status" value="1"/>
</dbReference>
<dbReference type="InterPro" id="IPR000489">
    <property type="entry name" value="Pterin-binding_dom"/>
</dbReference>
<reference evidence="10 11" key="1">
    <citation type="submission" date="2018-01" db="EMBL/GenBank/DDBJ databases">
        <title>A novel member of the phylum Bacteroidetes isolated from glacier ice.</title>
        <authorList>
            <person name="Liu Q."/>
            <person name="Xin Y.-H."/>
        </authorList>
    </citation>
    <scope>NUCLEOTIDE SEQUENCE [LARGE SCALE GENOMIC DNA]</scope>
    <source>
        <strain evidence="10 11">RB1R16</strain>
    </source>
</reference>
<keyword evidence="6" id="KW-0479">Metal-binding</keyword>
<dbReference type="EC" id="2.5.1.15" evidence="4"/>
<keyword evidence="11" id="KW-1185">Reference proteome</keyword>
<evidence type="ECO:0000256" key="8">
    <source>
        <dbReference type="ARBA" id="ARBA00022909"/>
    </source>
</evidence>
<sequence length="259" mass="28385">MGILNATPDSFHTGSTDPDTLLRTAEKMLNDGATILDIGGASTKPGQPLIKDEEELQRIIPVVTTIHKHFPEAWLSVDTYNARVAQEAVHAGVSIVNDVSGARFDNKMLTTVAALKVPYIAMHMRGTPETMQNNPSYVNAVTEVRDYLRTLTDECSTAGIHDIIIDPGYGFGKTLEHNFQLLKSLHTFRMLGRPILAGLSRKSMVCKALHVDPENALNGTTALHVLALQQGANILRVHDVKEAVQVIKLVELYNDVIDN</sequence>
<dbReference type="PANTHER" id="PTHR20941">
    <property type="entry name" value="FOLATE SYNTHESIS PROTEINS"/>
    <property type="match status" value="1"/>
</dbReference>
<dbReference type="Proteomes" id="UP000239872">
    <property type="component" value="Unassembled WGS sequence"/>
</dbReference>
<protein>
    <recommendedName>
        <fullName evidence="4">dihydropteroate synthase</fullName>
        <ecNumber evidence="4">2.5.1.15</ecNumber>
    </recommendedName>
</protein>
<evidence type="ECO:0000256" key="2">
    <source>
        <dbReference type="ARBA" id="ARBA00001946"/>
    </source>
</evidence>
<evidence type="ECO:0000256" key="1">
    <source>
        <dbReference type="ARBA" id="ARBA00000012"/>
    </source>
</evidence>
<dbReference type="InterPro" id="IPR011005">
    <property type="entry name" value="Dihydropteroate_synth-like_sf"/>
</dbReference>
<dbReference type="GO" id="GO:0046656">
    <property type="term" value="P:folic acid biosynthetic process"/>
    <property type="evidence" value="ECO:0007669"/>
    <property type="project" value="UniProtKB-KW"/>
</dbReference>
<dbReference type="GO" id="GO:0046872">
    <property type="term" value="F:metal ion binding"/>
    <property type="evidence" value="ECO:0007669"/>
    <property type="project" value="UniProtKB-KW"/>
</dbReference>
<gene>
    <name evidence="10" type="primary">folP</name>
    <name evidence="10" type="ORF">CJD36_005600</name>
</gene>
<evidence type="ECO:0000313" key="10">
    <source>
        <dbReference type="EMBL" id="PQJ11278.1"/>
    </source>
</evidence>
<keyword evidence="8" id="KW-0289">Folate biosynthesis</keyword>
<evidence type="ECO:0000313" key="11">
    <source>
        <dbReference type="Proteomes" id="UP000239872"/>
    </source>
</evidence>
<evidence type="ECO:0000259" key="9">
    <source>
        <dbReference type="PROSITE" id="PS50972"/>
    </source>
</evidence>
<dbReference type="CDD" id="cd00739">
    <property type="entry name" value="DHPS"/>
    <property type="match status" value="1"/>
</dbReference>
<dbReference type="SUPFAM" id="SSF51717">
    <property type="entry name" value="Dihydropteroate synthetase-like"/>
    <property type="match status" value="1"/>
</dbReference>
<proteinExistence type="predicted"/>
<dbReference type="EMBL" id="PPSL01000002">
    <property type="protein sequence ID" value="PQJ11278.1"/>
    <property type="molecule type" value="Genomic_DNA"/>
</dbReference>
<comment type="cofactor">
    <cofactor evidence="2">
        <name>Mg(2+)</name>
        <dbReference type="ChEBI" id="CHEBI:18420"/>
    </cofactor>
</comment>
<evidence type="ECO:0000256" key="5">
    <source>
        <dbReference type="ARBA" id="ARBA00022679"/>
    </source>
</evidence>
<dbReference type="Gene3D" id="3.20.20.20">
    <property type="entry name" value="Dihydropteroate synthase-like"/>
    <property type="match status" value="1"/>
</dbReference>
<dbReference type="NCBIfam" id="TIGR01496">
    <property type="entry name" value="DHPS"/>
    <property type="match status" value="1"/>
</dbReference>
<keyword evidence="7" id="KW-0460">Magnesium</keyword>
<keyword evidence="5" id="KW-0808">Transferase</keyword>
<dbReference type="InterPro" id="IPR006390">
    <property type="entry name" value="DHP_synth_dom"/>
</dbReference>
<feature type="domain" description="Pterin-binding" evidence="9">
    <location>
        <begin position="1"/>
        <end position="248"/>
    </location>
</feature>